<dbReference type="EMBL" id="JACHOV010000001">
    <property type="protein sequence ID" value="MBB4639891.1"/>
    <property type="molecule type" value="Genomic_DNA"/>
</dbReference>
<name>A0A840HQ98_9SPHN</name>
<feature type="domain" description="Response regulatory" evidence="2">
    <location>
        <begin position="11"/>
        <end position="123"/>
    </location>
</feature>
<dbReference type="SMART" id="SM00448">
    <property type="entry name" value="REC"/>
    <property type="match status" value="1"/>
</dbReference>
<dbReference type="RefSeq" id="WP_184473751.1">
    <property type="nucleotide sequence ID" value="NZ_JACHOV010000001.1"/>
</dbReference>
<protein>
    <submittedName>
        <fullName evidence="3">CheY-like chemotaxis protein</fullName>
    </submittedName>
</protein>
<dbReference type="PROSITE" id="PS50110">
    <property type="entry name" value="RESPONSE_REGULATORY"/>
    <property type="match status" value="1"/>
</dbReference>
<proteinExistence type="predicted"/>
<evidence type="ECO:0000313" key="4">
    <source>
        <dbReference type="Proteomes" id="UP000575068"/>
    </source>
</evidence>
<dbReference type="Gene3D" id="3.40.50.2300">
    <property type="match status" value="1"/>
</dbReference>
<evidence type="ECO:0000256" key="1">
    <source>
        <dbReference type="PROSITE-ProRule" id="PRU00169"/>
    </source>
</evidence>
<dbReference type="GO" id="GO:0000160">
    <property type="term" value="P:phosphorelay signal transduction system"/>
    <property type="evidence" value="ECO:0007669"/>
    <property type="project" value="InterPro"/>
</dbReference>
<gene>
    <name evidence="3" type="ORF">HNQ99_000171</name>
</gene>
<feature type="modified residue" description="4-aspartylphosphate" evidence="1">
    <location>
        <position position="63"/>
    </location>
</feature>
<comment type="caution">
    <text evidence="3">The sequence shown here is derived from an EMBL/GenBank/DDBJ whole genome shotgun (WGS) entry which is preliminary data.</text>
</comment>
<dbReference type="AlphaFoldDB" id="A0A840HQ98"/>
<dbReference type="InterPro" id="IPR001789">
    <property type="entry name" value="Sig_transdc_resp-reg_receiver"/>
</dbReference>
<dbReference type="InterPro" id="IPR011006">
    <property type="entry name" value="CheY-like_superfamily"/>
</dbReference>
<accession>A0A840HQ98</accession>
<sequence>MTMPEPLRGLRLFVVEDEALVAMLLEQMLEDLGCEVVSLAGTVGQALDQVEKVAPRVDAAILDVNLGGERVYPVADALAAHDIPFLFATGYGPSGLDDRYPDSTVLSKPYVEATLVNALLQVRAG</sequence>
<dbReference type="Proteomes" id="UP000575068">
    <property type="component" value="Unassembled WGS sequence"/>
</dbReference>
<reference evidence="3 4" key="1">
    <citation type="submission" date="2020-08" db="EMBL/GenBank/DDBJ databases">
        <title>Genomic Encyclopedia of Type Strains, Phase IV (KMG-IV): sequencing the most valuable type-strain genomes for metagenomic binning, comparative biology and taxonomic classification.</title>
        <authorList>
            <person name="Goeker M."/>
        </authorList>
    </citation>
    <scope>NUCLEOTIDE SEQUENCE [LARGE SCALE GENOMIC DNA]</scope>
    <source>
        <strain evidence="3 4">DSM 7465</strain>
    </source>
</reference>
<keyword evidence="4" id="KW-1185">Reference proteome</keyword>
<evidence type="ECO:0000313" key="3">
    <source>
        <dbReference type="EMBL" id="MBB4639891.1"/>
    </source>
</evidence>
<dbReference type="SUPFAM" id="SSF52172">
    <property type="entry name" value="CheY-like"/>
    <property type="match status" value="1"/>
</dbReference>
<evidence type="ECO:0000259" key="2">
    <source>
        <dbReference type="PROSITE" id="PS50110"/>
    </source>
</evidence>
<organism evidence="3 4">
    <name type="scientific">Rhizorhapis suberifaciens</name>
    <name type="common">corky root of lettuce</name>
    <dbReference type="NCBI Taxonomy" id="13656"/>
    <lineage>
        <taxon>Bacteria</taxon>
        <taxon>Pseudomonadati</taxon>
        <taxon>Pseudomonadota</taxon>
        <taxon>Alphaproteobacteria</taxon>
        <taxon>Sphingomonadales</taxon>
        <taxon>Sphingomonadaceae</taxon>
        <taxon>Rhizorhapis</taxon>
    </lineage>
</organism>
<dbReference type="Pfam" id="PF00072">
    <property type="entry name" value="Response_reg"/>
    <property type="match status" value="1"/>
</dbReference>
<keyword evidence="1" id="KW-0597">Phosphoprotein</keyword>